<dbReference type="Gramene" id="TVU40765">
    <property type="protein sequence ID" value="TVU40765"/>
    <property type="gene ID" value="EJB05_14241"/>
</dbReference>
<dbReference type="SUPFAM" id="SSF81383">
    <property type="entry name" value="F-box domain"/>
    <property type="match status" value="1"/>
</dbReference>
<dbReference type="SUPFAM" id="SSF50965">
    <property type="entry name" value="Galactose oxidase, central domain"/>
    <property type="match status" value="1"/>
</dbReference>
<dbReference type="InterPro" id="IPR036047">
    <property type="entry name" value="F-box-like_dom_sf"/>
</dbReference>
<dbReference type="PANTHER" id="PTHR32133">
    <property type="entry name" value="OS07G0120400 PROTEIN"/>
    <property type="match status" value="1"/>
</dbReference>
<evidence type="ECO:0000313" key="2">
    <source>
        <dbReference type="EMBL" id="TVU40765.1"/>
    </source>
</evidence>
<dbReference type="PANTHER" id="PTHR32133:SF408">
    <property type="entry name" value="OS07G0120400 PROTEIN"/>
    <property type="match status" value="1"/>
</dbReference>
<reference evidence="2 3" key="1">
    <citation type="journal article" date="2019" name="Sci. Rep.">
        <title>A high-quality genome of Eragrostis curvula grass provides insights into Poaceae evolution and supports new strategies to enhance forage quality.</title>
        <authorList>
            <person name="Carballo J."/>
            <person name="Santos B.A.C.M."/>
            <person name="Zappacosta D."/>
            <person name="Garbus I."/>
            <person name="Selva J.P."/>
            <person name="Gallo C.A."/>
            <person name="Diaz A."/>
            <person name="Albertini E."/>
            <person name="Caccamo M."/>
            <person name="Echenique V."/>
        </authorList>
    </citation>
    <scope>NUCLEOTIDE SEQUENCE [LARGE SCALE GENOMIC DNA]</scope>
    <source>
        <strain evidence="3">cv. Victoria</strain>
        <tissue evidence="2">Leaf</tissue>
    </source>
</reference>
<dbReference type="InterPro" id="IPR011043">
    <property type="entry name" value="Gal_Oxase/kelch_b-propeller"/>
</dbReference>
<dbReference type="Pfam" id="PF00646">
    <property type="entry name" value="F-box"/>
    <property type="match status" value="1"/>
</dbReference>
<dbReference type="InterPro" id="IPR001810">
    <property type="entry name" value="F-box_dom"/>
</dbReference>
<comment type="caution">
    <text evidence="2">The sequence shown here is derived from an EMBL/GenBank/DDBJ whole genome shotgun (WGS) entry which is preliminary data.</text>
</comment>
<gene>
    <name evidence="2" type="ORF">EJB05_14241</name>
</gene>
<accession>A0A5J9VYQ4</accession>
<protein>
    <recommendedName>
        <fullName evidence="1">F-box domain-containing protein</fullName>
    </recommendedName>
</protein>
<proteinExistence type="predicted"/>
<feature type="non-terminal residue" evidence="2">
    <location>
        <position position="1"/>
    </location>
</feature>
<dbReference type="Proteomes" id="UP000324897">
    <property type="component" value="Chromosome 4"/>
</dbReference>
<evidence type="ECO:0000313" key="3">
    <source>
        <dbReference type="Proteomes" id="UP000324897"/>
    </source>
</evidence>
<dbReference type="OrthoDB" id="10445226at2759"/>
<dbReference type="AlphaFoldDB" id="A0A5J9VYQ4"/>
<keyword evidence="3" id="KW-1185">Reference proteome</keyword>
<dbReference type="EMBL" id="RWGY01000007">
    <property type="protein sequence ID" value="TVU40765.1"/>
    <property type="molecule type" value="Genomic_DNA"/>
</dbReference>
<sequence length="343" mass="38355">MAPPCPPPELMEDLVAEILLRLPPEQSACLVRASLVSKPWRRLLSDREFLRRYRASQFPRFVPTTSIPPLPQPAADWTRAWALDSRHGRVLLLTWRRRLGENLVVWEPATSNWKELPKIDVGPNLSAGAVLCAVDGCHHLDCHGNPFRVVVVVSGPTGTVIWAYLYSSVTNAWSKPASLHSGMDCYIKYMERSTIIGDEIYFDMYNKILKYDLGKHCLSVMVDMPDDSWGNVHMLLEDGSLGLAGIRGSRLHLWSRKANPEGIDRWVQYRVIKLSKTIPINENLGQAARVIGFAEGVNIIFVTNGVGTFQVQINSGQVRKVDDHGSHASEDLLISNALHNSTT</sequence>
<feature type="domain" description="F-box" evidence="1">
    <location>
        <begin position="12"/>
        <end position="51"/>
    </location>
</feature>
<name>A0A5J9VYQ4_9POAL</name>
<evidence type="ECO:0000259" key="1">
    <source>
        <dbReference type="Pfam" id="PF00646"/>
    </source>
</evidence>
<dbReference type="Gene3D" id="1.20.1280.50">
    <property type="match status" value="1"/>
</dbReference>
<organism evidence="2 3">
    <name type="scientific">Eragrostis curvula</name>
    <name type="common">weeping love grass</name>
    <dbReference type="NCBI Taxonomy" id="38414"/>
    <lineage>
        <taxon>Eukaryota</taxon>
        <taxon>Viridiplantae</taxon>
        <taxon>Streptophyta</taxon>
        <taxon>Embryophyta</taxon>
        <taxon>Tracheophyta</taxon>
        <taxon>Spermatophyta</taxon>
        <taxon>Magnoliopsida</taxon>
        <taxon>Liliopsida</taxon>
        <taxon>Poales</taxon>
        <taxon>Poaceae</taxon>
        <taxon>PACMAD clade</taxon>
        <taxon>Chloridoideae</taxon>
        <taxon>Eragrostideae</taxon>
        <taxon>Eragrostidinae</taxon>
        <taxon>Eragrostis</taxon>
    </lineage>
</organism>